<evidence type="ECO:0000313" key="3">
    <source>
        <dbReference type="Proteomes" id="UP000053989"/>
    </source>
</evidence>
<evidence type="ECO:0000313" key="2">
    <source>
        <dbReference type="EMBL" id="KIM53499.1"/>
    </source>
</evidence>
<dbReference type="AlphaFoldDB" id="A0A0C3DAT6"/>
<reference evidence="2 3" key="1">
    <citation type="submission" date="2014-04" db="EMBL/GenBank/DDBJ databases">
        <authorList>
            <consortium name="DOE Joint Genome Institute"/>
            <person name="Kuo A."/>
            <person name="Kohler A."/>
            <person name="Nagy L.G."/>
            <person name="Floudas D."/>
            <person name="Copeland A."/>
            <person name="Barry K.W."/>
            <person name="Cichocki N."/>
            <person name="Veneault-Fourrey C."/>
            <person name="LaButti K."/>
            <person name="Lindquist E.A."/>
            <person name="Lipzen A."/>
            <person name="Lundell T."/>
            <person name="Morin E."/>
            <person name="Murat C."/>
            <person name="Sun H."/>
            <person name="Tunlid A."/>
            <person name="Henrissat B."/>
            <person name="Grigoriev I.V."/>
            <person name="Hibbett D.S."/>
            <person name="Martin F."/>
            <person name="Nordberg H.P."/>
            <person name="Cantor M.N."/>
            <person name="Hua S.X."/>
        </authorList>
    </citation>
    <scope>NUCLEOTIDE SEQUENCE [LARGE SCALE GENOMIC DNA]</scope>
    <source>
        <strain evidence="2 3">Foug A</strain>
    </source>
</reference>
<organism evidence="2 3">
    <name type="scientific">Scleroderma citrinum Foug A</name>
    <dbReference type="NCBI Taxonomy" id="1036808"/>
    <lineage>
        <taxon>Eukaryota</taxon>
        <taxon>Fungi</taxon>
        <taxon>Dikarya</taxon>
        <taxon>Basidiomycota</taxon>
        <taxon>Agaricomycotina</taxon>
        <taxon>Agaricomycetes</taxon>
        <taxon>Agaricomycetidae</taxon>
        <taxon>Boletales</taxon>
        <taxon>Sclerodermatineae</taxon>
        <taxon>Sclerodermataceae</taxon>
        <taxon>Scleroderma</taxon>
    </lineage>
</organism>
<proteinExistence type="predicted"/>
<dbReference type="EMBL" id="KN822179">
    <property type="protein sequence ID" value="KIM53499.1"/>
    <property type="molecule type" value="Genomic_DNA"/>
</dbReference>
<accession>A0A0C3DAT6</accession>
<sequence length="349" mass="39482">MSFAQQTKANGPLIQYTAYVLERLLITHCKTMFQHTSRNTRTYVDQVVEILNREETIRLFNLYAVLRQAESSALENLVNAEHDEVMVIDPTLQFIQHIVPKKETTFRGPRPFRNHFNNPKSFISTLGDVALHVTVQPDHKALSVAAMQALYHLPDLSTLISCYVGDASRGNSIRWDAQGLSAVAWNKFRIQTHSSFHSCFVNKSQVVQAHPPSDEYPLGYCDAVLLHQPGDVYVVAQVRAIFKLKAMSLLEDIIATPLCYVRLFHILPLSAGRPSVELHQVERVDPSTGIATDIIPLTDVFHVLDLVPVFHTAFPNVEPNSKTCLEGYAHYYLNTFADKETFHVLQPQY</sequence>
<protein>
    <recommendedName>
        <fullName evidence="1">DUF6830 domain-containing protein</fullName>
    </recommendedName>
</protein>
<evidence type="ECO:0000259" key="1">
    <source>
        <dbReference type="Pfam" id="PF20722"/>
    </source>
</evidence>
<dbReference type="InterPro" id="IPR049233">
    <property type="entry name" value="DUF6830"/>
</dbReference>
<gene>
    <name evidence="2" type="ORF">SCLCIDRAFT_31845</name>
</gene>
<dbReference type="InParanoid" id="A0A0C3DAT6"/>
<dbReference type="HOGENOM" id="CLU_006344_10_0_1"/>
<feature type="domain" description="DUF6830" evidence="1">
    <location>
        <begin position="124"/>
        <end position="227"/>
    </location>
</feature>
<dbReference type="OrthoDB" id="2688098at2759"/>
<dbReference type="Proteomes" id="UP000053989">
    <property type="component" value="Unassembled WGS sequence"/>
</dbReference>
<name>A0A0C3DAT6_9AGAM</name>
<keyword evidence="3" id="KW-1185">Reference proteome</keyword>
<dbReference type="Pfam" id="PF20722">
    <property type="entry name" value="DUF6830"/>
    <property type="match status" value="1"/>
</dbReference>
<reference evidence="3" key="2">
    <citation type="submission" date="2015-01" db="EMBL/GenBank/DDBJ databases">
        <title>Evolutionary Origins and Diversification of the Mycorrhizal Mutualists.</title>
        <authorList>
            <consortium name="DOE Joint Genome Institute"/>
            <consortium name="Mycorrhizal Genomics Consortium"/>
            <person name="Kohler A."/>
            <person name="Kuo A."/>
            <person name="Nagy L.G."/>
            <person name="Floudas D."/>
            <person name="Copeland A."/>
            <person name="Barry K.W."/>
            <person name="Cichocki N."/>
            <person name="Veneault-Fourrey C."/>
            <person name="LaButti K."/>
            <person name="Lindquist E.A."/>
            <person name="Lipzen A."/>
            <person name="Lundell T."/>
            <person name="Morin E."/>
            <person name="Murat C."/>
            <person name="Riley R."/>
            <person name="Ohm R."/>
            <person name="Sun H."/>
            <person name="Tunlid A."/>
            <person name="Henrissat B."/>
            <person name="Grigoriev I.V."/>
            <person name="Hibbett D.S."/>
            <person name="Martin F."/>
        </authorList>
    </citation>
    <scope>NUCLEOTIDE SEQUENCE [LARGE SCALE GENOMIC DNA]</scope>
    <source>
        <strain evidence="3">Foug A</strain>
    </source>
</reference>